<dbReference type="Gene3D" id="1.25.40.80">
    <property type="match status" value="1"/>
</dbReference>
<name>A0A0D2MLN0_9CHLO</name>
<gene>
    <name evidence="8" type="ORF">MNEG_4178</name>
</gene>
<protein>
    <submittedName>
        <fullName evidence="8">Cryptochrome</fullName>
        <ecNumber evidence="8">4.1.99.3</ecNumber>
    </submittedName>
</protein>
<evidence type="ECO:0000256" key="2">
    <source>
        <dbReference type="ARBA" id="ARBA00022630"/>
    </source>
</evidence>
<dbReference type="EC" id="4.1.99.3" evidence="8"/>
<dbReference type="AlphaFoldDB" id="A0A0D2MLN0"/>
<sequence>MTMQAFTKLVDKAGDPPPPAPDPPAQLPPPDGGAPGAGEGETGVPTLAEVGFTQQPTSPFKGGESVALSRLEEAFKDPKWICGFEKPATDPSAFDRPATTVLSPYLKFGCISPRLFHQRLLRVYRSAKGAHTKPPMSLRGQLLWREFFYTVGSHTQNFNRMQGNPICKQIDWDTNSELLKAWRDGRTGYPWIDAIMAQLQQWGWMHHLARHSVACFLTRGDLYLSWEAGQAVFEELLVDADHFINAANWQWLSASTFFNQYYRVYSPVTFGKKYDPQGHFIKNA</sequence>
<accession>A0A0D2MLN0</accession>
<dbReference type="KEGG" id="mng:MNEG_4178"/>
<evidence type="ECO:0000313" key="9">
    <source>
        <dbReference type="Proteomes" id="UP000054498"/>
    </source>
</evidence>
<dbReference type="GO" id="GO:0032922">
    <property type="term" value="P:circadian regulation of gene expression"/>
    <property type="evidence" value="ECO:0007669"/>
    <property type="project" value="TreeGrafter"/>
</dbReference>
<evidence type="ECO:0000256" key="6">
    <source>
        <dbReference type="SAM" id="MobiDB-lite"/>
    </source>
</evidence>
<feature type="binding site" evidence="4">
    <location>
        <begin position="239"/>
        <end position="241"/>
    </location>
    <ligand>
        <name>FAD</name>
        <dbReference type="ChEBI" id="CHEBI:57692"/>
    </ligand>
</feature>
<dbReference type="Gene3D" id="3.40.50.620">
    <property type="entry name" value="HUPs"/>
    <property type="match status" value="1"/>
</dbReference>
<dbReference type="PANTHER" id="PTHR11455:SF9">
    <property type="entry name" value="CRYPTOCHROME CIRCADIAN CLOCK 5 ISOFORM X1"/>
    <property type="match status" value="1"/>
</dbReference>
<dbReference type="OrthoDB" id="435881at2759"/>
<dbReference type="GeneID" id="25737056"/>
<dbReference type="Gene3D" id="1.10.579.10">
    <property type="entry name" value="DNA Cyclobutane Dipyrimidine Photolyase, subunit A, domain 3"/>
    <property type="match status" value="1"/>
</dbReference>
<keyword evidence="2 4" id="KW-0285">Flavoprotein</keyword>
<evidence type="ECO:0000313" key="8">
    <source>
        <dbReference type="EMBL" id="KIZ03775.1"/>
    </source>
</evidence>
<proteinExistence type="inferred from homology"/>
<dbReference type="GO" id="GO:0005737">
    <property type="term" value="C:cytoplasm"/>
    <property type="evidence" value="ECO:0007669"/>
    <property type="project" value="TreeGrafter"/>
</dbReference>
<dbReference type="InterPro" id="IPR014729">
    <property type="entry name" value="Rossmann-like_a/b/a_fold"/>
</dbReference>
<evidence type="ECO:0000256" key="1">
    <source>
        <dbReference type="ARBA" id="ARBA00005862"/>
    </source>
</evidence>
<dbReference type="InterPro" id="IPR002081">
    <property type="entry name" value="Cryptochrome/DNA_photolyase_1"/>
</dbReference>
<dbReference type="GO" id="GO:0003677">
    <property type="term" value="F:DNA binding"/>
    <property type="evidence" value="ECO:0007669"/>
    <property type="project" value="TreeGrafter"/>
</dbReference>
<dbReference type="InterPro" id="IPR036134">
    <property type="entry name" value="Crypto/Photolyase_FAD-like_sf"/>
</dbReference>
<comment type="cofactor">
    <cofactor evidence="4">
        <name>FAD</name>
        <dbReference type="ChEBI" id="CHEBI:57692"/>
    </cofactor>
    <text evidence="4">Binds 1 FAD per subunit.</text>
</comment>
<dbReference type="GO" id="GO:0003904">
    <property type="term" value="F:deoxyribodipyrimidine photo-lyase activity"/>
    <property type="evidence" value="ECO:0007669"/>
    <property type="project" value="UniProtKB-EC"/>
</dbReference>
<evidence type="ECO:0000256" key="5">
    <source>
        <dbReference type="PIRSR" id="PIRSR602081-2"/>
    </source>
</evidence>
<feature type="binding site" evidence="4">
    <location>
        <begin position="141"/>
        <end position="148"/>
    </location>
    <ligand>
        <name>FAD</name>
        <dbReference type="ChEBI" id="CHEBI:57692"/>
    </ligand>
</feature>
<dbReference type="EMBL" id="KK100785">
    <property type="protein sequence ID" value="KIZ03775.1"/>
    <property type="molecule type" value="Genomic_DNA"/>
</dbReference>
<evidence type="ECO:0000256" key="4">
    <source>
        <dbReference type="PIRSR" id="PIRSR602081-1"/>
    </source>
</evidence>
<evidence type="ECO:0000256" key="3">
    <source>
        <dbReference type="ARBA" id="ARBA00022827"/>
    </source>
</evidence>
<reference evidence="8 9" key="1">
    <citation type="journal article" date="2013" name="BMC Genomics">
        <title>Reconstruction of the lipid metabolism for the microalga Monoraphidium neglectum from its genome sequence reveals characteristics suitable for biofuel production.</title>
        <authorList>
            <person name="Bogen C."/>
            <person name="Al-Dilaimi A."/>
            <person name="Albersmeier A."/>
            <person name="Wichmann J."/>
            <person name="Grundmann M."/>
            <person name="Rupp O."/>
            <person name="Lauersen K.J."/>
            <person name="Blifernez-Klassen O."/>
            <person name="Kalinowski J."/>
            <person name="Goesmann A."/>
            <person name="Mussgnug J.H."/>
            <person name="Kruse O."/>
        </authorList>
    </citation>
    <scope>NUCLEOTIDE SEQUENCE [LARGE SCALE GENOMIC DNA]</scope>
    <source>
        <strain evidence="8 9">SAG 48.87</strain>
    </source>
</reference>
<dbReference type="STRING" id="145388.A0A0D2MLN0"/>
<feature type="region of interest" description="Disordered" evidence="6">
    <location>
        <begin position="1"/>
        <end position="48"/>
    </location>
</feature>
<dbReference type="Pfam" id="PF03441">
    <property type="entry name" value="FAD_binding_7"/>
    <property type="match status" value="1"/>
</dbReference>
<dbReference type="GO" id="GO:0043153">
    <property type="term" value="P:entrainment of circadian clock by photoperiod"/>
    <property type="evidence" value="ECO:0007669"/>
    <property type="project" value="TreeGrafter"/>
</dbReference>
<evidence type="ECO:0000259" key="7">
    <source>
        <dbReference type="Pfam" id="PF03441"/>
    </source>
</evidence>
<feature type="binding site" evidence="4">
    <location>
        <begin position="99"/>
        <end position="103"/>
    </location>
    <ligand>
        <name>FAD</name>
        <dbReference type="ChEBI" id="CHEBI:57692"/>
    </ligand>
</feature>
<keyword evidence="3 4" id="KW-0274">FAD</keyword>
<keyword evidence="9" id="KW-1185">Reference proteome</keyword>
<dbReference type="InterPro" id="IPR005101">
    <property type="entry name" value="Cryptochr/Photolyase_FAD-bd"/>
</dbReference>
<dbReference type="GO" id="GO:0071949">
    <property type="term" value="F:FAD binding"/>
    <property type="evidence" value="ECO:0007669"/>
    <property type="project" value="TreeGrafter"/>
</dbReference>
<feature type="site" description="Electron transfer via tryptophanyl radical" evidence="5">
    <location>
        <position position="172"/>
    </location>
</feature>
<dbReference type="SUPFAM" id="SSF48173">
    <property type="entry name" value="Cryptochrome/photolyase FAD-binding domain"/>
    <property type="match status" value="1"/>
</dbReference>
<feature type="site" description="Electron transfer via tryptophanyl radical" evidence="5">
    <location>
        <position position="249"/>
    </location>
</feature>
<dbReference type="Proteomes" id="UP000054498">
    <property type="component" value="Unassembled WGS sequence"/>
</dbReference>
<organism evidence="8 9">
    <name type="scientific">Monoraphidium neglectum</name>
    <dbReference type="NCBI Taxonomy" id="145388"/>
    <lineage>
        <taxon>Eukaryota</taxon>
        <taxon>Viridiplantae</taxon>
        <taxon>Chlorophyta</taxon>
        <taxon>core chlorophytes</taxon>
        <taxon>Chlorophyceae</taxon>
        <taxon>CS clade</taxon>
        <taxon>Sphaeropleales</taxon>
        <taxon>Selenastraceae</taxon>
        <taxon>Monoraphidium</taxon>
    </lineage>
</organism>
<feature type="compositionally biased region" description="Pro residues" evidence="6">
    <location>
        <begin position="15"/>
        <end position="32"/>
    </location>
</feature>
<feature type="domain" description="Cryptochrome/DNA photolyase FAD-binding" evidence="7">
    <location>
        <begin position="140"/>
        <end position="282"/>
    </location>
</feature>
<comment type="similarity">
    <text evidence="1">Belongs to the DNA photolyase class-1 family.</text>
</comment>
<dbReference type="PANTHER" id="PTHR11455">
    <property type="entry name" value="CRYPTOCHROME"/>
    <property type="match status" value="1"/>
</dbReference>
<dbReference type="GO" id="GO:0005634">
    <property type="term" value="C:nucleus"/>
    <property type="evidence" value="ECO:0007669"/>
    <property type="project" value="TreeGrafter"/>
</dbReference>
<dbReference type="RefSeq" id="XP_013902794.1">
    <property type="nucleotide sequence ID" value="XM_014047340.1"/>
</dbReference>
<feature type="site" description="Electron transfer via tryptophanyl radical" evidence="5">
    <location>
        <position position="226"/>
    </location>
</feature>
<keyword evidence="8" id="KW-0456">Lyase</keyword>